<accession>A0A5N1GHZ9</accession>
<evidence type="ECO:0000259" key="3">
    <source>
        <dbReference type="PROSITE" id="PS51186"/>
    </source>
</evidence>
<dbReference type="InterPro" id="IPR016181">
    <property type="entry name" value="Acyl_CoA_acyltransferase"/>
</dbReference>
<evidence type="ECO:0000256" key="2">
    <source>
        <dbReference type="ARBA" id="ARBA00023315"/>
    </source>
</evidence>
<feature type="domain" description="N-acetyltransferase" evidence="3">
    <location>
        <begin position="73"/>
        <end position="219"/>
    </location>
</feature>
<dbReference type="SUPFAM" id="SSF55729">
    <property type="entry name" value="Acyl-CoA N-acyltransferases (Nat)"/>
    <property type="match status" value="1"/>
</dbReference>
<dbReference type="NCBIfam" id="TIGR01575">
    <property type="entry name" value="rimI"/>
    <property type="match status" value="1"/>
</dbReference>
<dbReference type="Proteomes" id="UP000327148">
    <property type="component" value="Unassembled WGS sequence"/>
</dbReference>
<dbReference type="InterPro" id="IPR050832">
    <property type="entry name" value="Bact_Acetyltransf"/>
</dbReference>
<reference evidence="4 5" key="1">
    <citation type="submission" date="2019-09" db="EMBL/GenBank/DDBJ databases">
        <title>Draft genome sequence assemblies of isolates from the urinary tract.</title>
        <authorList>
            <person name="Mores C.R."/>
            <person name="Putonti C."/>
            <person name="Wolfe A.J."/>
        </authorList>
    </citation>
    <scope>NUCLEOTIDE SEQUENCE [LARGE SCALE GENOMIC DNA]</scope>
    <source>
        <strain evidence="4 5">UMB623</strain>
    </source>
</reference>
<dbReference type="PANTHER" id="PTHR43877">
    <property type="entry name" value="AMINOALKYLPHOSPHONATE N-ACETYLTRANSFERASE-RELATED-RELATED"/>
    <property type="match status" value="1"/>
</dbReference>
<dbReference type="EMBL" id="VYWO01000004">
    <property type="protein sequence ID" value="KAA9300577.1"/>
    <property type="molecule type" value="Genomic_DNA"/>
</dbReference>
<protein>
    <submittedName>
        <fullName evidence="4">Ribosomal-protein-alanine N-acetyltransferase</fullName>
    </submittedName>
</protein>
<evidence type="ECO:0000313" key="4">
    <source>
        <dbReference type="EMBL" id="KAA9300577.1"/>
    </source>
</evidence>
<keyword evidence="2" id="KW-0012">Acyltransferase</keyword>
<evidence type="ECO:0000313" key="5">
    <source>
        <dbReference type="Proteomes" id="UP000327148"/>
    </source>
</evidence>
<comment type="caution">
    <text evidence="4">The sequence shown here is derived from an EMBL/GenBank/DDBJ whole genome shotgun (WGS) entry which is preliminary data.</text>
</comment>
<dbReference type="GO" id="GO:0008080">
    <property type="term" value="F:N-acetyltransferase activity"/>
    <property type="evidence" value="ECO:0007669"/>
    <property type="project" value="InterPro"/>
</dbReference>
<gene>
    <name evidence="4" type="primary">rimI</name>
    <name evidence="4" type="ORF">F6I03_07160</name>
</gene>
<proteinExistence type="predicted"/>
<evidence type="ECO:0000256" key="1">
    <source>
        <dbReference type="ARBA" id="ARBA00022679"/>
    </source>
</evidence>
<dbReference type="PROSITE" id="PS51186">
    <property type="entry name" value="GNAT"/>
    <property type="match status" value="1"/>
</dbReference>
<dbReference type="OrthoDB" id="9794566at2"/>
<dbReference type="Gene3D" id="3.40.630.30">
    <property type="match status" value="1"/>
</dbReference>
<dbReference type="InterPro" id="IPR006464">
    <property type="entry name" value="AcTrfase_RimI/Ard1"/>
</dbReference>
<name>A0A5N1GHZ9_9LACT</name>
<keyword evidence="1 4" id="KW-0808">Transferase</keyword>
<dbReference type="Pfam" id="PF00583">
    <property type="entry name" value="Acetyltransf_1"/>
    <property type="match status" value="1"/>
</dbReference>
<organism evidence="4 5">
    <name type="scientific">Aerococcus sanguinicola</name>
    <dbReference type="NCBI Taxonomy" id="119206"/>
    <lineage>
        <taxon>Bacteria</taxon>
        <taxon>Bacillati</taxon>
        <taxon>Bacillota</taxon>
        <taxon>Bacilli</taxon>
        <taxon>Lactobacillales</taxon>
        <taxon>Aerococcaceae</taxon>
        <taxon>Aerococcus</taxon>
    </lineage>
</organism>
<dbReference type="InterPro" id="IPR000182">
    <property type="entry name" value="GNAT_dom"/>
</dbReference>
<dbReference type="CDD" id="cd04301">
    <property type="entry name" value="NAT_SF"/>
    <property type="match status" value="1"/>
</dbReference>
<dbReference type="AlphaFoldDB" id="A0A5N1GHZ9"/>
<sequence length="226" mass="26490">MWIPSCPTMPSWLRLKRIGGRRTPVMMGTAMLKERINRYLTWMNHWFSPGKEDLLDRIDIQQAERVLPSGLVVSLRLSDQTALKQMVELEKLAYGQVMWQLKDFYQDMVGRSDTCYLQAFINGSLLGFIACREEADHLHVSNFMVDPTWQGQGLGSYLLEEARQIAQQLDLTQIQLEVRQSNTAAQAFYRARGFSRLKTRRFYYHDNHEHADLLAWRWEEGEDKDD</sequence>